<dbReference type="RefSeq" id="WP_166150723.1">
    <property type="nucleotide sequence ID" value="NZ_JAANYN010000012.1"/>
</dbReference>
<name>A0ABX0HDI7_9BACT</name>
<keyword evidence="3" id="KW-1185">Reference proteome</keyword>
<proteinExistence type="predicted"/>
<reference evidence="2 3" key="1">
    <citation type="submission" date="2020-03" db="EMBL/GenBank/DDBJ databases">
        <title>Cyclobacterium plantarum sp. nov., a marine bacterium isolated from a coastal-marine wetland.</title>
        <authorList>
            <person name="Sanchez-Porro C."/>
            <person name="Ventosa A."/>
            <person name="Amoozegar M."/>
        </authorList>
    </citation>
    <scope>NUCLEOTIDE SEQUENCE [LARGE SCALE GENOMIC DNA]</scope>
    <source>
        <strain evidence="2 3">GBPx2</strain>
    </source>
</reference>
<dbReference type="Proteomes" id="UP000649799">
    <property type="component" value="Unassembled WGS sequence"/>
</dbReference>
<feature type="compositionally biased region" description="Basic and acidic residues" evidence="1">
    <location>
        <begin position="136"/>
        <end position="180"/>
    </location>
</feature>
<evidence type="ECO:0000313" key="3">
    <source>
        <dbReference type="Proteomes" id="UP000649799"/>
    </source>
</evidence>
<organism evidence="2 3">
    <name type="scientific">Cyclobacterium plantarum</name>
    <dbReference type="NCBI Taxonomy" id="2716263"/>
    <lineage>
        <taxon>Bacteria</taxon>
        <taxon>Pseudomonadati</taxon>
        <taxon>Bacteroidota</taxon>
        <taxon>Cytophagia</taxon>
        <taxon>Cytophagales</taxon>
        <taxon>Cyclobacteriaceae</taxon>
        <taxon>Cyclobacterium</taxon>
    </lineage>
</organism>
<protein>
    <recommendedName>
        <fullName evidence="4">Tetratricopeptide repeat protein</fullName>
    </recommendedName>
</protein>
<evidence type="ECO:0000256" key="1">
    <source>
        <dbReference type="SAM" id="MobiDB-lite"/>
    </source>
</evidence>
<gene>
    <name evidence="2" type="ORF">G9Q97_21420</name>
</gene>
<accession>A0ABX0HDI7</accession>
<feature type="region of interest" description="Disordered" evidence="1">
    <location>
        <begin position="93"/>
        <end position="180"/>
    </location>
</feature>
<dbReference type="EMBL" id="JAANYN010000012">
    <property type="protein sequence ID" value="NHE59380.1"/>
    <property type="molecule type" value="Genomic_DNA"/>
</dbReference>
<sequence>MDVKKKKAVNSKEFLSLLHNSDQLNKDDFKDSLKLQEEFPYFLIPKVLGAKYEWNNSATTSTTLLHWAAVLSPDRKRLKELVTEKIDLTHITGEGQKPLLPDEKEEKEEVENQNIQPITSEDIDSEAANIETPSRPNRDEILRRLEENLKKIKKKDAEGGHSGEHEKKKEVADSSSENEKEDLIASIAKKEELYQRKKEQLDLINNFDEKPIRLSRERMDQEENLPDLSEKSTLLNDNMLSESFAKLLVKQNKKQEAIEIYRKLILKFPKKKTYFADQIEQLKA</sequence>
<evidence type="ECO:0008006" key="4">
    <source>
        <dbReference type="Google" id="ProtNLM"/>
    </source>
</evidence>
<evidence type="ECO:0000313" key="2">
    <source>
        <dbReference type="EMBL" id="NHE59380.1"/>
    </source>
</evidence>
<comment type="caution">
    <text evidence="2">The sequence shown here is derived from an EMBL/GenBank/DDBJ whole genome shotgun (WGS) entry which is preliminary data.</text>
</comment>